<evidence type="ECO:0000313" key="2">
    <source>
        <dbReference type="EMBL" id="JAD90448.1"/>
    </source>
</evidence>
<dbReference type="EMBL" id="GBRH01207447">
    <property type="protein sequence ID" value="JAD90448.1"/>
    <property type="molecule type" value="Transcribed_RNA"/>
</dbReference>
<reference evidence="2" key="2">
    <citation type="journal article" date="2015" name="Data Brief">
        <title>Shoot transcriptome of the giant reed, Arundo donax.</title>
        <authorList>
            <person name="Barrero R.A."/>
            <person name="Guerrero F.D."/>
            <person name="Moolhuijzen P."/>
            <person name="Goolsby J.A."/>
            <person name="Tidwell J."/>
            <person name="Bellgard S.E."/>
            <person name="Bellgard M.I."/>
        </authorList>
    </citation>
    <scope>NUCLEOTIDE SEQUENCE</scope>
    <source>
        <tissue evidence="2">Shoot tissue taken approximately 20 cm above the soil surface</tissue>
    </source>
</reference>
<name>A0A0A9DUS6_ARUDO</name>
<reference evidence="2" key="1">
    <citation type="submission" date="2014-09" db="EMBL/GenBank/DDBJ databases">
        <authorList>
            <person name="Magalhaes I.L.F."/>
            <person name="Oliveira U."/>
            <person name="Santos F.R."/>
            <person name="Vidigal T.H.D.A."/>
            <person name="Brescovit A.D."/>
            <person name="Santos A.J."/>
        </authorList>
    </citation>
    <scope>NUCLEOTIDE SEQUENCE</scope>
    <source>
        <tissue evidence="2">Shoot tissue taken approximately 20 cm above the soil surface</tissue>
    </source>
</reference>
<protein>
    <submittedName>
        <fullName evidence="2">Uncharacterized protein</fullName>
    </submittedName>
</protein>
<sequence length="130" mass="14466">MKCSTHSCVQLGIIGQKRTLFGLHSIHCLLLPELQHQKKKKSIHARTDLNPTSLDWTEGGAALLRRRRRQWTEDPAEEGSNYGGKKGRHRSAGSPGLAFTASLVARLDARVEEEREAECSHTLLATTLQL</sequence>
<organism evidence="2">
    <name type="scientific">Arundo donax</name>
    <name type="common">Giant reed</name>
    <name type="synonym">Donax arundinaceus</name>
    <dbReference type="NCBI Taxonomy" id="35708"/>
    <lineage>
        <taxon>Eukaryota</taxon>
        <taxon>Viridiplantae</taxon>
        <taxon>Streptophyta</taxon>
        <taxon>Embryophyta</taxon>
        <taxon>Tracheophyta</taxon>
        <taxon>Spermatophyta</taxon>
        <taxon>Magnoliopsida</taxon>
        <taxon>Liliopsida</taxon>
        <taxon>Poales</taxon>
        <taxon>Poaceae</taxon>
        <taxon>PACMAD clade</taxon>
        <taxon>Arundinoideae</taxon>
        <taxon>Arundineae</taxon>
        <taxon>Arundo</taxon>
    </lineage>
</organism>
<proteinExistence type="predicted"/>
<feature type="region of interest" description="Disordered" evidence="1">
    <location>
        <begin position="67"/>
        <end position="95"/>
    </location>
</feature>
<evidence type="ECO:0000256" key="1">
    <source>
        <dbReference type="SAM" id="MobiDB-lite"/>
    </source>
</evidence>
<accession>A0A0A9DUS6</accession>
<dbReference type="AlphaFoldDB" id="A0A0A9DUS6"/>